<accession>A0A9P7F5G2</accession>
<sequence>MRGRGGVHILDDAMNYFELVLDQCPVDHPDHAAALTNLAWARLQGYIRKDLQGIYITTTLLCDALALRPRGHPDRPASLYYLAEALIWRYSYHSITLCPPENQNNPSAVNKLAKAVKARFRQCGFDDLDRNVQLGREVVSMGPEGNPNRVTYLINLTVSLRSCFDYQGGSHDLDEAISLYEEALPLRPVGHEYHNASSDGLERALLIRFNECYNINDINRAASLFRKALASCSPRRSNRDTKLNNLAAALITRHDKLHAREGLDEVIDLCRKSLLLLQQDDHPERHRNLFDLSMALCSRFAQTRKRKDVEEAIGLCQDSLVALIAIDSAQSLPMNATPCAIRRNDL</sequence>
<dbReference type="InterPro" id="IPR011990">
    <property type="entry name" value="TPR-like_helical_dom_sf"/>
</dbReference>
<dbReference type="EMBL" id="JABBWM010000034">
    <property type="protein sequence ID" value="KAG2106768.1"/>
    <property type="molecule type" value="Genomic_DNA"/>
</dbReference>
<protein>
    <recommendedName>
        <fullName evidence="3">TPR-like protein</fullName>
    </recommendedName>
</protein>
<dbReference type="Gene3D" id="1.25.40.10">
    <property type="entry name" value="Tetratricopeptide repeat domain"/>
    <property type="match status" value="2"/>
</dbReference>
<comment type="caution">
    <text evidence="1">The sequence shown here is derived from an EMBL/GenBank/DDBJ whole genome shotgun (WGS) entry which is preliminary data.</text>
</comment>
<dbReference type="RefSeq" id="XP_041291796.1">
    <property type="nucleotide sequence ID" value="XM_041431451.1"/>
</dbReference>
<dbReference type="OrthoDB" id="9991317at2759"/>
<gene>
    <name evidence="1" type="ORF">F5147DRAFT_578678</name>
</gene>
<reference evidence="1" key="1">
    <citation type="journal article" date="2020" name="New Phytol.">
        <title>Comparative genomics reveals dynamic genome evolution in host specialist ectomycorrhizal fungi.</title>
        <authorList>
            <person name="Lofgren L.A."/>
            <person name="Nguyen N.H."/>
            <person name="Vilgalys R."/>
            <person name="Ruytinx J."/>
            <person name="Liao H.L."/>
            <person name="Branco S."/>
            <person name="Kuo A."/>
            <person name="LaButti K."/>
            <person name="Lipzen A."/>
            <person name="Andreopoulos W."/>
            <person name="Pangilinan J."/>
            <person name="Riley R."/>
            <person name="Hundley H."/>
            <person name="Na H."/>
            <person name="Barry K."/>
            <person name="Grigoriev I.V."/>
            <person name="Stajich J.E."/>
            <person name="Kennedy P.G."/>
        </authorList>
    </citation>
    <scope>NUCLEOTIDE SEQUENCE</scope>
    <source>
        <strain evidence="1">FC423</strain>
    </source>
</reference>
<organism evidence="1 2">
    <name type="scientific">Suillus discolor</name>
    <dbReference type="NCBI Taxonomy" id="1912936"/>
    <lineage>
        <taxon>Eukaryota</taxon>
        <taxon>Fungi</taxon>
        <taxon>Dikarya</taxon>
        <taxon>Basidiomycota</taxon>
        <taxon>Agaricomycotina</taxon>
        <taxon>Agaricomycetes</taxon>
        <taxon>Agaricomycetidae</taxon>
        <taxon>Boletales</taxon>
        <taxon>Suillineae</taxon>
        <taxon>Suillaceae</taxon>
        <taxon>Suillus</taxon>
    </lineage>
</organism>
<name>A0A9P7F5G2_9AGAM</name>
<dbReference type="Proteomes" id="UP000823399">
    <property type="component" value="Unassembled WGS sequence"/>
</dbReference>
<evidence type="ECO:0000313" key="2">
    <source>
        <dbReference type="Proteomes" id="UP000823399"/>
    </source>
</evidence>
<dbReference type="GeneID" id="64693710"/>
<evidence type="ECO:0000313" key="1">
    <source>
        <dbReference type="EMBL" id="KAG2106768.1"/>
    </source>
</evidence>
<proteinExistence type="predicted"/>
<evidence type="ECO:0008006" key="3">
    <source>
        <dbReference type="Google" id="ProtNLM"/>
    </source>
</evidence>
<keyword evidence="2" id="KW-1185">Reference proteome</keyword>
<dbReference type="AlphaFoldDB" id="A0A9P7F5G2"/>